<keyword evidence="5" id="KW-1185">Reference proteome</keyword>
<evidence type="ECO:0000313" key="4">
    <source>
        <dbReference type="EMBL" id="KAH8378026.1"/>
    </source>
</evidence>
<dbReference type="EMBL" id="JAJJHW010001127">
    <property type="protein sequence ID" value="KAH8378026.1"/>
    <property type="molecule type" value="Genomic_DNA"/>
</dbReference>
<sequence length="476" mass="54304">RETLEAQLGTVLDCIEDQVDRCIEDLDHLVRIKSISVDMKFRKFGCDALVWVANRLAAMKFRTNIIPIENAPTSCLHEPMQKVLFANYFSSPTKCTVFIYAHVDVVPAERDCWFSDPFELNVREGLFYGRGVTSGKGMLVGWLHAIECWLKVNEDLPINVKFIVDMLHEVGSEGVQDYVQSRMDFFLDVDYMIFDANSFLNAERPVIACGLTGWAHFGIQLRGANKSVDAGLAGGLLFEPMTDLCHLMSSMVSSQQELRIPRIDHMVRRLSVSEWQLLETAEFSVPKYKDRLEIRRLRYEENKVNLLQHRWCKPTICMHGIQGSDNLAECSRALPMLITGKFSLKLVPDQELPSIHNAVQDHLRRMCTELEVNTDMKVMLLDACEPTSWSTSSRYTNALTQAVRDVYMKDPVTTAGIAICLPIASVYRKLVNKPILLVPYSMRTDRHLHENESIYEDLFVRHSKVCASLLFELSSI</sequence>
<protein>
    <recommendedName>
        <fullName evidence="6">Cytosolic non-specific dipeptidase</fullName>
    </recommendedName>
</protein>
<proteinExistence type="predicted"/>
<evidence type="ECO:0000256" key="3">
    <source>
        <dbReference type="ARBA" id="ARBA00022801"/>
    </source>
</evidence>
<keyword evidence="1" id="KW-0645">Protease</keyword>
<dbReference type="Gene3D" id="3.40.630.10">
    <property type="entry name" value="Zn peptidases"/>
    <property type="match status" value="1"/>
</dbReference>
<keyword evidence="2" id="KW-0479">Metal-binding</keyword>
<dbReference type="Proteomes" id="UP001200034">
    <property type="component" value="Unassembled WGS sequence"/>
</dbReference>
<evidence type="ECO:0000313" key="5">
    <source>
        <dbReference type="Proteomes" id="UP001200034"/>
    </source>
</evidence>
<dbReference type="InterPro" id="IPR051458">
    <property type="entry name" value="Cyt/Met_Dipeptidase"/>
</dbReference>
<evidence type="ECO:0008006" key="6">
    <source>
        <dbReference type="Google" id="ProtNLM"/>
    </source>
</evidence>
<evidence type="ECO:0000256" key="2">
    <source>
        <dbReference type="ARBA" id="ARBA00022723"/>
    </source>
</evidence>
<gene>
    <name evidence="4" type="ORF">KR093_008536</name>
</gene>
<dbReference type="AlphaFoldDB" id="A0AAD4K6H8"/>
<dbReference type="PANTHER" id="PTHR43270">
    <property type="entry name" value="BETA-ALA-HIS DIPEPTIDASE"/>
    <property type="match status" value="1"/>
</dbReference>
<dbReference type="GO" id="GO:0008233">
    <property type="term" value="F:peptidase activity"/>
    <property type="evidence" value="ECO:0007669"/>
    <property type="project" value="UniProtKB-KW"/>
</dbReference>
<dbReference type="InterPro" id="IPR002933">
    <property type="entry name" value="Peptidase_M20"/>
</dbReference>
<accession>A0AAD4K6H8</accession>
<keyword evidence="3" id="KW-0378">Hydrolase</keyword>
<organism evidence="4 5">
    <name type="scientific">Drosophila rubida</name>
    <dbReference type="NCBI Taxonomy" id="30044"/>
    <lineage>
        <taxon>Eukaryota</taxon>
        <taxon>Metazoa</taxon>
        <taxon>Ecdysozoa</taxon>
        <taxon>Arthropoda</taxon>
        <taxon>Hexapoda</taxon>
        <taxon>Insecta</taxon>
        <taxon>Pterygota</taxon>
        <taxon>Neoptera</taxon>
        <taxon>Endopterygota</taxon>
        <taxon>Diptera</taxon>
        <taxon>Brachycera</taxon>
        <taxon>Muscomorpha</taxon>
        <taxon>Ephydroidea</taxon>
        <taxon>Drosophilidae</taxon>
        <taxon>Drosophila</taxon>
    </lineage>
</organism>
<dbReference type="SUPFAM" id="SSF53187">
    <property type="entry name" value="Zn-dependent exopeptidases"/>
    <property type="match status" value="1"/>
</dbReference>
<dbReference type="GO" id="GO:0006508">
    <property type="term" value="P:proteolysis"/>
    <property type="evidence" value="ECO:0007669"/>
    <property type="project" value="UniProtKB-KW"/>
</dbReference>
<reference evidence="4" key="1">
    <citation type="journal article" date="2021" name="Mol. Ecol. Resour.">
        <title>Phylogenomic analyses of the genus Drosophila reveals genomic signals of climate adaptation.</title>
        <authorList>
            <person name="Li F."/>
            <person name="Rane R.V."/>
            <person name="Luria V."/>
            <person name="Xiong Z."/>
            <person name="Chen J."/>
            <person name="Li Z."/>
            <person name="Catullo R.A."/>
            <person name="Griffin P.C."/>
            <person name="Schiffer M."/>
            <person name="Pearce S."/>
            <person name="Lee S.F."/>
            <person name="McElroy K."/>
            <person name="Stocker A."/>
            <person name="Shirriffs J."/>
            <person name="Cockerell F."/>
            <person name="Coppin C."/>
            <person name="Sgro C.M."/>
            <person name="Karger A."/>
            <person name="Cain J.W."/>
            <person name="Weber J.A."/>
            <person name="Santpere G."/>
            <person name="Kirschner M.W."/>
            <person name="Hoffmann A.A."/>
            <person name="Oakeshott J.G."/>
            <person name="Zhang G."/>
        </authorList>
    </citation>
    <scope>NUCLEOTIDE SEQUENCE</scope>
    <source>
        <strain evidence="4">BGI-SZ-2011g</strain>
    </source>
</reference>
<name>A0AAD4K6H8_9MUSC</name>
<feature type="non-terminal residue" evidence="4">
    <location>
        <position position="1"/>
    </location>
</feature>
<dbReference type="Pfam" id="PF01546">
    <property type="entry name" value="Peptidase_M20"/>
    <property type="match status" value="1"/>
</dbReference>
<dbReference type="Gene3D" id="3.30.70.360">
    <property type="match status" value="1"/>
</dbReference>
<dbReference type="GO" id="GO:0046872">
    <property type="term" value="F:metal ion binding"/>
    <property type="evidence" value="ECO:0007669"/>
    <property type="project" value="UniProtKB-KW"/>
</dbReference>
<comment type="caution">
    <text evidence="4">The sequence shown here is derived from an EMBL/GenBank/DDBJ whole genome shotgun (WGS) entry which is preliminary data.</text>
</comment>
<dbReference type="PANTHER" id="PTHR43270:SF4">
    <property type="entry name" value="CARNOSINE DIPEPTIDASE 2, ISOFORM A"/>
    <property type="match status" value="1"/>
</dbReference>
<feature type="non-terminal residue" evidence="4">
    <location>
        <position position="476"/>
    </location>
</feature>
<evidence type="ECO:0000256" key="1">
    <source>
        <dbReference type="ARBA" id="ARBA00022670"/>
    </source>
</evidence>